<dbReference type="AlphaFoldDB" id="A0A0H2S823"/>
<keyword evidence="5" id="KW-1185">Reference proteome</keyword>
<proteinExistence type="predicted"/>
<feature type="transmembrane region" description="Helical" evidence="2">
    <location>
        <begin position="229"/>
        <end position="249"/>
    </location>
</feature>
<feature type="transmembrane region" description="Helical" evidence="2">
    <location>
        <begin position="12"/>
        <end position="34"/>
    </location>
</feature>
<keyword evidence="2" id="KW-0472">Membrane</keyword>
<feature type="region of interest" description="Disordered" evidence="1">
    <location>
        <begin position="323"/>
        <end position="357"/>
    </location>
</feature>
<evidence type="ECO:0000256" key="2">
    <source>
        <dbReference type="SAM" id="Phobius"/>
    </source>
</evidence>
<name>A0A0H2S823_9AGAM</name>
<dbReference type="InParanoid" id="A0A0H2S823"/>
<feature type="domain" description="DUF6533" evidence="3">
    <location>
        <begin position="23"/>
        <end position="68"/>
    </location>
</feature>
<dbReference type="Pfam" id="PF20151">
    <property type="entry name" value="DUF6533"/>
    <property type="match status" value="1"/>
</dbReference>
<dbReference type="EMBL" id="KQ085967">
    <property type="protein sequence ID" value="KLO13006.1"/>
    <property type="molecule type" value="Genomic_DNA"/>
</dbReference>
<protein>
    <recommendedName>
        <fullName evidence="3">DUF6533 domain-containing protein</fullName>
    </recommendedName>
</protein>
<feature type="transmembrane region" description="Helical" evidence="2">
    <location>
        <begin position="107"/>
        <end position="128"/>
    </location>
</feature>
<gene>
    <name evidence="4" type="ORF">SCHPADRAFT_940778</name>
</gene>
<keyword evidence="2" id="KW-1133">Transmembrane helix</keyword>
<evidence type="ECO:0000313" key="4">
    <source>
        <dbReference type="EMBL" id="KLO13006.1"/>
    </source>
</evidence>
<organism evidence="4 5">
    <name type="scientific">Schizopora paradoxa</name>
    <dbReference type="NCBI Taxonomy" id="27342"/>
    <lineage>
        <taxon>Eukaryota</taxon>
        <taxon>Fungi</taxon>
        <taxon>Dikarya</taxon>
        <taxon>Basidiomycota</taxon>
        <taxon>Agaricomycotina</taxon>
        <taxon>Agaricomycetes</taxon>
        <taxon>Hymenochaetales</taxon>
        <taxon>Schizoporaceae</taxon>
        <taxon>Schizopora</taxon>
    </lineage>
</organism>
<feature type="transmembrane region" description="Helical" evidence="2">
    <location>
        <begin position="188"/>
        <end position="208"/>
    </location>
</feature>
<keyword evidence="2" id="KW-0812">Transmembrane</keyword>
<sequence>MSSPHVRPFARLPVHYGVIRSFCVAFFGFTVLVWDHLITLGDEIECIWLRKKNMLVYLFLLNRYFTPLAFIVNLTAYLSDWPPEVSTNFNGTEKKQKFNEVERCKRFVRYEGSCTIIAIEVVALMMFMRIKALYERQWKVIGLVASILVLETATNAWLMTHGEPVQHSGNVHACTMIFDPSLKFLPSLSAWLPLIYDTIVIALTLLKCREPVKQKTASFIIRTLVRDGLLYYSVIFTINIILAIMIVTAPPGIKNITAQLEQLLTVAMMSRITLSLKRPSVVDEDDAAHGNCLPAHAAHWHAPYDGRFSPVLPWRVSIPPSLRSPGHSPTCSAPPPTHARRSSIHKGGLSSDDYDHRPPRAASFAGFSSLPVTRSMANFFSFGDVREAEEQVHVSSIPEHSPLSDRQAYELRSLKASASDHIQVQL</sequence>
<dbReference type="Proteomes" id="UP000053477">
    <property type="component" value="Unassembled WGS sequence"/>
</dbReference>
<reference evidence="4 5" key="1">
    <citation type="submission" date="2015-04" db="EMBL/GenBank/DDBJ databases">
        <title>Complete genome sequence of Schizopora paradoxa KUC8140, a cosmopolitan wood degrader in East Asia.</title>
        <authorList>
            <consortium name="DOE Joint Genome Institute"/>
            <person name="Min B."/>
            <person name="Park H."/>
            <person name="Jang Y."/>
            <person name="Kim J.-J."/>
            <person name="Kim K.H."/>
            <person name="Pangilinan J."/>
            <person name="Lipzen A."/>
            <person name="Riley R."/>
            <person name="Grigoriev I.V."/>
            <person name="Spatafora J.W."/>
            <person name="Choi I.-G."/>
        </authorList>
    </citation>
    <scope>NUCLEOTIDE SEQUENCE [LARGE SCALE GENOMIC DNA]</scope>
    <source>
        <strain evidence="4 5">KUC8140</strain>
    </source>
</reference>
<feature type="transmembrane region" description="Helical" evidence="2">
    <location>
        <begin position="55"/>
        <end position="78"/>
    </location>
</feature>
<evidence type="ECO:0000259" key="3">
    <source>
        <dbReference type="Pfam" id="PF20151"/>
    </source>
</evidence>
<dbReference type="OrthoDB" id="3354157at2759"/>
<evidence type="ECO:0000313" key="5">
    <source>
        <dbReference type="Proteomes" id="UP000053477"/>
    </source>
</evidence>
<dbReference type="InterPro" id="IPR045340">
    <property type="entry name" value="DUF6533"/>
</dbReference>
<accession>A0A0H2S823</accession>
<feature type="transmembrane region" description="Helical" evidence="2">
    <location>
        <begin position="140"/>
        <end position="158"/>
    </location>
</feature>
<evidence type="ECO:0000256" key="1">
    <source>
        <dbReference type="SAM" id="MobiDB-lite"/>
    </source>
</evidence>